<gene>
    <name evidence="1" type="ORF">NLG97_g807</name>
</gene>
<proteinExistence type="predicted"/>
<accession>A0ACC1R5Q0</accession>
<protein>
    <submittedName>
        <fullName evidence="1">Uncharacterized protein</fullName>
    </submittedName>
</protein>
<reference evidence="1" key="1">
    <citation type="submission" date="2022-07" db="EMBL/GenBank/DDBJ databases">
        <title>Genome Sequence of Lecanicillium saksenae.</title>
        <authorList>
            <person name="Buettner E."/>
        </authorList>
    </citation>
    <scope>NUCLEOTIDE SEQUENCE</scope>
    <source>
        <strain evidence="1">VT-O1</strain>
    </source>
</reference>
<comment type="caution">
    <text evidence="1">The sequence shown here is derived from an EMBL/GenBank/DDBJ whole genome shotgun (WGS) entry which is preliminary data.</text>
</comment>
<evidence type="ECO:0000313" key="2">
    <source>
        <dbReference type="Proteomes" id="UP001148737"/>
    </source>
</evidence>
<dbReference type="Proteomes" id="UP001148737">
    <property type="component" value="Unassembled WGS sequence"/>
</dbReference>
<evidence type="ECO:0000313" key="1">
    <source>
        <dbReference type="EMBL" id="KAJ3498830.1"/>
    </source>
</evidence>
<organism evidence="1 2">
    <name type="scientific">Lecanicillium saksenae</name>
    <dbReference type="NCBI Taxonomy" id="468837"/>
    <lineage>
        <taxon>Eukaryota</taxon>
        <taxon>Fungi</taxon>
        <taxon>Dikarya</taxon>
        <taxon>Ascomycota</taxon>
        <taxon>Pezizomycotina</taxon>
        <taxon>Sordariomycetes</taxon>
        <taxon>Hypocreomycetidae</taxon>
        <taxon>Hypocreales</taxon>
        <taxon>Cordycipitaceae</taxon>
        <taxon>Lecanicillium</taxon>
    </lineage>
</organism>
<keyword evidence="2" id="KW-1185">Reference proteome</keyword>
<sequence length="165" mass="17776">MKIQVGDTFPDAHIHLPDTQATGSEPIPTATTTHEKFKGKTVVLVGDTGAYIPSSEERIRGFLQHHDALTAKGVDMIAFMTSDDVFVMHAWGLHLGVGDKIQLLTDGNMDLGVQLGLERNLRGPGMGTRMVRIVMILKDLKVMHLSTDSDDGATSVDAEAALANL</sequence>
<dbReference type="EMBL" id="JANAKD010000032">
    <property type="protein sequence ID" value="KAJ3498830.1"/>
    <property type="molecule type" value="Genomic_DNA"/>
</dbReference>
<name>A0ACC1R5Q0_9HYPO</name>